<comment type="caution">
    <text evidence="2">The sequence shown here is derived from an EMBL/GenBank/DDBJ whole genome shotgun (WGS) entry which is preliminary data.</text>
</comment>
<protein>
    <submittedName>
        <fullName evidence="2">Uncharacterized protein</fullName>
    </submittedName>
</protein>
<keyword evidence="3" id="KW-1185">Reference proteome</keyword>
<dbReference type="Proteomes" id="UP001189429">
    <property type="component" value="Unassembled WGS sequence"/>
</dbReference>
<reference evidence="2" key="1">
    <citation type="submission" date="2023-10" db="EMBL/GenBank/DDBJ databases">
        <authorList>
            <person name="Chen Y."/>
            <person name="Shah S."/>
            <person name="Dougan E. K."/>
            <person name="Thang M."/>
            <person name="Chan C."/>
        </authorList>
    </citation>
    <scope>NUCLEOTIDE SEQUENCE [LARGE SCALE GENOMIC DNA]</scope>
</reference>
<proteinExistence type="predicted"/>
<sequence>RPWAQTTRGASRPLHLAPCPRPPRSPPLAMEAMKQKAKEMAQKALEEMDSQAAEKMPAMMKPFMLCNGGSAVRTMNCMACALPADAKEGAKTLYDKYMDTKKKVDEA</sequence>
<dbReference type="EMBL" id="CAUYUJ010019449">
    <property type="protein sequence ID" value="CAK0891256.1"/>
    <property type="molecule type" value="Genomic_DNA"/>
</dbReference>
<accession>A0ABN9X0G3</accession>
<name>A0ABN9X0G3_9DINO</name>
<evidence type="ECO:0000313" key="2">
    <source>
        <dbReference type="EMBL" id="CAK0891256.1"/>
    </source>
</evidence>
<feature type="region of interest" description="Disordered" evidence="1">
    <location>
        <begin position="1"/>
        <end position="30"/>
    </location>
</feature>
<evidence type="ECO:0000256" key="1">
    <source>
        <dbReference type="SAM" id="MobiDB-lite"/>
    </source>
</evidence>
<feature type="non-terminal residue" evidence="2">
    <location>
        <position position="1"/>
    </location>
</feature>
<organism evidence="2 3">
    <name type="scientific">Prorocentrum cordatum</name>
    <dbReference type="NCBI Taxonomy" id="2364126"/>
    <lineage>
        <taxon>Eukaryota</taxon>
        <taxon>Sar</taxon>
        <taxon>Alveolata</taxon>
        <taxon>Dinophyceae</taxon>
        <taxon>Prorocentrales</taxon>
        <taxon>Prorocentraceae</taxon>
        <taxon>Prorocentrum</taxon>
    </lineage>
</organism>
<gene>
    <name evidence="2" type="ORF">PCOR1329_LOCUS71248</name>
</gene>
<evidence type="ECO:0000313" key="3">
    <source>
        <dbReference type="Proteomes" id="UP001189429"/>
    </source>
</evidence>